<evidence type="ECO:0000313" key="3">
    <source>
        <dbReference type="Proteomes" id="UP001229251"/>
    </source>
</evidence>
<name>A0AAJ1V2Q9_9LACT</name>
<dbReference type="Proteomes" id="UP001229251">
    <property type="component" value="Unassembled WGS sequence"/>
</dbReference>
<protein>
    <submittedName>
        <fullName evidence="2">Uncharacterized protein</fullName>
    </submittedName>
</protein>
<sequence>MEKWEYEEAMVQWIQKAKDYPTQAILKNAGLLYKEQKKRLEDYQQRLDGQMWRVSDWKK</sequence>
<comment type="caution">
    <text evidence="2">The sequence shown here is derived from an EMBL/GenBank/DDBJ whole genome shotgun (WGS) entry which is preliminary data.</text>
</comment>
<dbReference type="AlphaFoldDB" id="A0AAJ1V2Q9"/>
<organism evidence="2 3">
    <name type="scientific">Facklamia hominis</name>
    <dbReference type="NCBI Taxonomy" id="178214"/>
    <lineage>
        <taxon>Bacteria</taxon>
        <taxon>Bacillati</taxon>
        <taxon>Bacillota</taxon>
        <taxon>Bacilli</taxon>
        <taxon>Lactobacillales</taxon>
        <taxon>Aerococcaceae</taxon>
        <taxon>Facklamia</taxon>
    </lineage>
</organism>
<dbReference type="EMBL" id="JASOOE010000014">
    <property type="protein sequence ID" value="MDK7187775.1"/>
    <property type="molecule type" value="Genomic_DNA"/>
</dbReference>
<feature type="coiled-coil region" evidence="1">
    <location>
        <begin position="26"/>
        <end position="53"/>
    </location>
</feature>
<evidence type="ECO:0000313" key="2">
    <source>
        <dbReference type="EMBL" id="MDK7187775.1"/>
    </source>
</evidence>
<dbReference type="RefSeq" id="WP_070609566.1">
    <property type="nucleotide sequence ID" value="NZ_JASOOE010000014.1"/>
</dbReference>
<gene>
    <name evidence="2" type="ORF">QP433_07260</name>
</gene>
<evidence type="ECO:0000256" key="1">
    <source>
        <dbReference type="SAM" id="Coils"/>
    </source>
</evidence>
<accession>A0AAJ1V2Q9</accession>
<proteinExistence type="predicted"/>
<reference evidence="2" key="1">
    <citation type="submission" date="2023-05" db="EMBL/GenBank/DDBJ databases">
        <title>Cataloging the Phylogenetic Diversity of Human Bladder Bacteria.</title>
        <authorList>
            <person name="Du J."/>
        </authorList>
    </citation>
    <scope>NUCLEOTIDE SEQUENCE</scope>
    <source>
        <strain evidence="2">UMB1231</strain>
    </source>
</reference>
<keyword evidence="1" id="KW-0175">Coiled coil</keyword>